<dbReference type="Proteomes" id="UP000235965">
    <property type="component" value="Unassembled WGS sequence"/>
</dbReference>
<name>A0A2J7Q3K8_9NEOP</name>
<dbReference type="Gene3D" id="3.40.50.11960">
    <property type="match status" value="1"/>
</dbReference>
<dbReference type="InterPro" id="IPR019341">
    <property type="entry name" value="Alpha/Gamma-adaptin-bd_p34"/>
</dbReference>
<dbReference type="EMBL" id="NEVH01019066">
    <property type="protein sequence ID" value="PNF23174.1"/>
    <property type="molecule type" value="Genomic_DNA"/>
</dbReference>
<keyword evidence="2" id="KW-1185">Reference proteome</keyword>
<evidence type="ECO:0000313" key="1">
    <source>
        <dbReference type="EMBL" id="PNF23174.1"/>
    </source>
</evidence>
<dbReference type="AlphaFoldDB" id="A0A2J7Q3K8"/>
<comment type="caution">
    <text evidence="1">The sequence shown here is derived from an EMBL/GenBank/DDBJ whole genome shotgun (WGS) entry which is preliminary data.</text>
</comment>
<gene>
    <name evidence="1" type="primary">AAGAB_1</name>
    <name evidence="1" type="ORF">B7P43_G03663</name>
</gene>
<sequence>MEPKPCAVVASCTSTHPQDIIKLILGVDELPEPTKLEDGISAYPWHIDNKYYTTDVNLCSVEKKTLGSEEFAVSVEAVVIHFDSNKNDGLNAVESWLSFLKEFEPEVQILLCERCHESPSVGVCRVTVQEWCVEQGFELVELNPELDPEWEEEQDFIETTGIKRVVQAMHAHLWPNLQMKDRPQQLSRTVQSMLNGGEAVDGERCPVSGLVQNLQNVQLGAQNEQENDAAHTGASIDDIEGRIDELLGESGGVAGFSSLFEQLHSMKERVQGLPSDQRKACAEQVVMAFWRAIGGDEEELECHSESGDTFD</sequence>
<dbReference type="PANTHER" id="PTHR14659:SF1">
    <property type="entry name" value="ALPHA- AND GAMMA-ADAPTIN-BINDING PROTEIN P34"/>
    <property type="match status" value="1"/>
</dbReference>
<reference evidence="1 2" key="1">
    <citation type="submission" date="2017-12" db="EMBL/GenBank/DDBJ databases">
        <title>Hemimetabolous genomes reveal molecular basis of termite eusociality.</title>
        <authorList>
            <person name="Harrison M.C."/>
            <person name="Jongepier E."/>
            <person name="Robertson H.M."/>
            <person name="Arning N."/>
            <person name="Bitard-Feildel T."/>
            <person name="Chao H."/>
            <person name="Childers C.P."/>
            <person name="Dinh H."/>
            <person name="Doddapaneni H."/>
            <person name="Dugan S."/>
            <person name="Gowin J."/>
            <person name="Greiner C."/>
            <person name="Han Y."/>
            <person name="Hu H."/>
            <person name="Hughes D.S.T."/>
            <person name="Huylmans A.-K."/>
            <person name="Kemena C."/>
            <person name="Kremer L.P.M."/>
            <person name="Lee S.L."/>
            <person name="Lopez-Ezquerra A."/>
            <person name="Mallet L."/>
            <person name="Monroy-Kuhn J.M."/>
            <person name="Moser A."/>
            <person name="Murali S.C."/>
            <person name="Muzny D.M."/>
            <person name="Otani S."/>
            <person name="Piulachs M.-D."/>
            <person name="Poelchau M."/>
            <person name="Qu J."/>
            <person name="Schaub F."/>
            <person name="Wada-Katsumata A."/>
            <person name="Worley K.C."/>
            <person name="Xie Q."/>
            <person name="Ylla G."/>
            <person name="Poulsen M."/>
            <person name="Gibbs R.A."/>
            <person name="Schal C."/>
            <person name="Richards S."/>
            <person name="Belles X."/>
            <person name="Korb J."/>
            <person name="Bornberg-Bauer E."/>
        </authorList>
    </citation>
    <scope>NUCLEOTIDE SEQUENCE [LARGE SCALE GENOMIC DNA]</scope>
    <source>
        <tissue evidence="1">Whole body</tissue>
    </source>
</reference>
<dbReference type="EMBL" id="NEVH01019066">
    <property type="protein sequence ID" value="PNF23175.1"/>
    <property type="molecule type" value="Genomic_DNA"/>
</dbReference>
<dbReference type="Pfam" id="PF10199">
    <property type="entry name" value="Adaptin_binding"/>
    <property type="match status" value="1"/>
</dbReference>
<dbReference type="InParanoid" id="A0A2J7Q3K8"/>
<organism evidence="1 2">
    <name type="scientific">Cryptotermes secundus</name>
    <dbReference type="NCBI Taxonomy" id="105785"/>
    <lineage>
        <taxon>Eukaryota</taxon>
        <taxon>Metazoa</taxon>
        <taxon>Ecdysozoa</taxon>
        <taxon>Arthropoda</taxon>
        <taxon>Hexapoda</taxon>
        <taxon>Insecta</taxon>
        <taxon>Pterygota</taxon>
        <taxon>Neoptera</taxon>
        <taxon>Polyneoptera</taxon>
        <taxon>Dictyoptera</taxon>
        <taxon>Blattodea</taxon>
        <taxon>Blattoidea</taxon>
        <taxon>Termitoidae</taxon>
        <taxon>Kalotermitidae</taxon>
        <taxon>Cryptotermitinae</taxon>
        <taxon>Cryptotermes</taxon>
    </lineage>
</organism>
<dbReference type="STRING" id="105785.A0A2J7Q3K8"/>
<proteinExistence type="predicted"/>
<protein>
    <submittedName>
        <fullName evidence="1">Alpha-and gamma-adaptin-binding protein p34</fullName>
    </submittedName>
</protein>
<dbReference type="PANTHER" id="PTHR14659">
    <property type="entry name" value="ALPHA- AND GAMMA-ADAPTIN-BINDING PROTEIN P34"/>
    <property type="match status" value="1"/>
</dbReference>
<dbReference type="OrthoDB" id="1741717at2759"/>
<accession>A0A2J7Q3K8</accession>
<evidence type="ECO:0000313" key="2">
    <source>
        <dbReference type="Proteomes" id="UP000235965"/>
    </source>
</evidence>